<accession>A0A7V4TZ49</accession>
<evidence type="ECO:0000313" key="2">
    <source>
        <dbReference type="EMBL" id="HGY54643.1"/>
    </source>
</evidence>
<dbReference type="Gene3D" id="2.60.40.10">
    <property type="entry name" value="Immunoglobulins"/>
    <property type="match status" value="1"/>
</dbReference>
<dbReference type="Pfam" id="PF13860">
    <property type="entry name" value="FlgD_ig"/>
    <property type="match status" value="1"/>
</dbReference>
<protein>
    <submittedName>
        <fullName evidence="2">T9SS type A sorting domain-containing protein</fullName>
    </submittedName>
</protein>
<dbReference type="AlphaFoldDB" id="A0A7V4TZ49"/>
<dbReference type="InterPro" id="IPR025965">
    <property type="entry name" value="FlgD/Vpr_Ig-like"/>
</dbReference>
<dbReference type="EMBL" id="DRQG01000024">
    <property type="protein sequence ID" value="HGY54643.1"/>
    <property type="molecule type" value="Genomic_DNA"/>
</dbReference>
<proteinExistence type="predicted"/>
<sequence>MTLKKSLRLGKRNNQNKGGCMRKAVTILFLSLFCSTALLQAQITVDGDLSESAYKTIGTKQNSNAGFGSSIDVSRIVYYADNTNNALYIGVVGKLNTANDDGIGIWLNITSQTGAAAGTVLGIAGGGHYIDGDNGTNLNYKADFEVDYQFAFNPGSTSNTVYFDAAENIGTPSTQYFGQTDQSGTSATVPSADGIFTANSITWAFNNGGGTNTGVEIRIPYSELGASSSDFIEVFAFVVSNTAWFSDVTVPGNITTGNPGQNVDFGALSGGPYHTTLADGSLPVELVSFSAEAGNEKVTLTWQTASELNNQGFVLLRSTQKEGPFEEIDSYEYNAQLRGAGTTSNTTDYAYTDRYLVNGTTYWYKLVDVDVNGRRTGSGMVSATPQADNLEIITDRFPARFRLEQNYPNPFNPSTRIGFDIAGKSGDAIAVNLSVYNTQGVKIKTLYNGLLAPGEYTLEWDGINESGQIMSSGVYFYRLSTPRFTTSKKMILMR</sequence>
<evidence type="ECO:0000259" key="1">
    <source>
        <dbReference type="Pfam" id="PF13860"/>
    </source>
</evidence>
<name>A0A7V4TZ49_CALAY</name>
<dbReference type="InterPro" id="IPR026444">
    <property type="entry name" value="Secre_tail"/>
</dbReference>
<reference evidence="2" key="1">
    <citation type="journal article" date="2020" name="mSystems">
        <title>Genome- and Community-Level Interaction Insights into Carbon Utilization and Element Cycling Functions of Hydrothermarchaeota in Hydrothermal Sediment.</title>
        <authorList>
            <person name="Zhou Z."/>
            <person name="Liu Y."/>
            <person name="Xu W."/>
            <person name="Pan J."/>
            <person name="Luo Z.H."/>
            <person name="Li M."/>
        </authorList>
    </citation>
    <scope>NUCLEOTIDE SEQUENCE [LARGE SCALE GENOMIC DNA]</scope>
    <source>
        <strain evidence="2">HyVt-577</strain>
    </source>
</reference>
<organism evidence="2">
    <name type="scientific">Caldithrix abyssi</name>
    <dbReference type="NCBI Taxonomy" id="187145"/>
    <lineage>
        <taxon>Bacteria</taxon>
        <taxon>Pseudomonadati</taxon>
        <taxon>Calditrichota</taxon>
        <taxon>Calditrichia</taxon>
        <taxon>Calditrichales</taxon>
        <taxon>Calditrichaceae</taxon>
        <taxon>Caldithrix</taxon>
    </lineage>
</organism>
<gene>
    <name evidence="2" type="ORF">ENK44_02980</name>
</gene>
<feature type="domain" description="FlgD/Vpr Ig-like" evidence="1">
    <location>
        <begin position="425"/>
        <end position="478"/>
    </location>
</feature>
<dbReference type="NCBIfam" id="TIGR04183">
    <property type="entry name" value="Por_Secre_tail"/>
    <property type="match status" value="1"/>
</dbReference>
<dbReference type="Proteomes" id="UP000885779">
    <property type="component" value="Unassembled WGS sequence"/>
</dbReference>
<comment type="caution">
    <text evidence="2">The sequence shown here is derived from an EMBL/GenBank/DDBJ whole genome shotgun (WGS) entry which is preliminary data.</text>
</comment>
<dbReference type="Gene3D" id="2.60.40.4070">
    <property type="match status" value="1"/>
</dbReference>
<dbReference type="InterPro" id="IPR013783">
    <property type="entry name" value="Ig-like_fold"/>
</dbReference>